<evidence type="ECO:0000256" key="9">
    <source>
        <dbReference type="SAM" id="MobiDB-lite"/>
    </source>
</evidence>
<evidence type="ECO:0000313" key="12">
    <source>
        <dbReference type="Proteomes" id="UP000039865"/>
    </source>
</evidence>
<keyword evidence="2" id="KW-0723">Serine/threonine-protein kinase</keyword>
<feature type="compositionally biased region" description="Basic and acidic residues" evidence="9">
    <location>
        <begin position="104"/>
        <end position="117"/>
    </location>
</feature>
<feature type="compositionally biased region" description="Basic residues" evidence="9">
    <location>
        <begin position="118"/>
        <end position="139"/>
    </location>
</feature>
<evidence type="ECO:0000313" key="11">
    <source>
        <dbReference type="EMBL" id="CDW85982.1"/>
    </source>
</evidence>
<dbReference type="Pfam" id="PF00069">
    <property type="entry name" value="Pkinase"/>
    <property type="match status" value="1"/>
</dbReference>
<feature type="compositionally biased region" description="Polar residues" evidence="9">
    <location>
        <begin position="18"/>
        <end position="27"/>
    </location>
</feature>
<keyword evidence="8" id="KW-0175">Coiled coil</keyword>
<feature type="region of interest" description="Disordered" evidence="9">
    <location>
        <begin position="355"/>
        <end position="379"/>
    </location>
</feature>
<keyword evidence="12" id="KW-1185">Reference proteome</keyword>
<evidence type="ECO:0000256" key="5">
    <source>
        <dbReference type="ARBA" id="ARBA00022777"/>
    </source>
</evidence>
<evidence type="ECO:0000256" key="8">
    <source>
        <dbReference type="SAM" id="Coils"/>
    </source>
</evidence>
<organism evidence="11 12">
    <name type="scientific">Stylonychia lemnae</name>
    <name type="common">Ciliate</name>
    <dbReference type="NCBI Taxonomy" id="5949"/>
    <lineage>
        <taxon>Eukaryota</taxon>
        <taxon>Sar</taxon>
        <taxon>Alveolata</taxon>
        <taxon>Ciliophora</taxon>
        <taxon>Intramacronucleata</taxon>
        <taxon>Spirotrichea</taxon>
        <taxon>Stichotrichia</taxon>
        <taxon>Sporadotrichida</taxon>
        <taxon>Oxytrichidae</taxon>
        <taxon>Stylonychinae</taxon>
        <taxon>Stylonychia</taxon>
    </lineage>
</organism>
<dbReference type="InterPro" id="IPR011009">
    <property type="entry name" value="Kinase-like_dom_sf"/>
</dbReference>
<dbReference type="AlphaFoldDB" id="A0A078AXL4"/>
<dbReference type="EMBL" id="CCKQ01014232">
    <property type="protein sequence ID" value="CDW85982.1"/>
    <property type="molecule type" value="Genomic_DNA"/>
</dbReference>
<comment type="similarity">
    <text evidence="7">Belongs to the protein kinase superfamily. CMGC Ser/Thr protein kinase family.</text>
</comment>
<dbReference type="FunFam" id="1.10.510.10:FF:000078">
    <property type="entry name" value="Serine/threonine-protein kinase PRP4 homolog"/>
    <property type="match status" value="1"/>
</dbReference>
<dbReference type="PANTHER" id="PTHR24058:SF103">
    <property type="entry name" value="SERINE_THREONINE-PROTEIN KINASE PRP4 HOMOLOG"/>
    <property type="match status" value="1"/>
</dbReference>
<evidence type="ECO:0000256" key="3">
    <source>
        <dbReference type="ARBA" id="ARBA00022679"/>
    </source>
</evidence>
<dbReference type="PANTHER" id="PTHR24058">
    <property type="entry name" value="DUAL SPECIFICITY PROTEIN KINASE"/>
    <property type="match status" value="1"/>
</dbReference>
<accession>A0A078AXL4</accession>
<dbReference type="InterPro" id="IPR000719">
    <property type="entry name" value="Prot_kinase_dom"/>
</dbReference>
<dbReference type="Gene3D" id="1.10.510.10">
    <property type="entry name" value="Transferase(Phosphotransferase) domain 1"/>
    <property type="match status" value="1"/>
</dbReference>
<dbReference type="Gene3D" id="3.30.200.20">
    <property type="entry name" value="Phosphorylase Kinase, domain 1"/>
    <property type="match status" value="1"/>
</dbReference>
<name>A0A078AXL4_STYLE</name>
<reference evidence="11 12" key="1">
    <citation type="submission" date="2014-06" db="EMBL/GenBank/DDBJ databases">
        <authorList>
            <person name="Swart Estienne"/>
        </authorList>
    </citation>
    <scope>NUCLEOTIDE SEQUENCE [LARGE SCALE GENOMIC DNA]</scope>
    <source>
        <strain evidence="11 12">130c</strain>
    </source>
</reference>
<dbReference type="EC" id="2.7.11.1" evidence="1"/>
<dbReference type="Proteomes" id="UP000039865">
    <property type="component" value="Unassembled WGS sequence"/>
</dbReference>
<evidence type="ECO:0000256" key="1">
    <source>
        <dbReference type="ARBA" id="ARBA00012513"/>
    </source>
</evidence>
<dbReference type="GO" id="GO:0005524">
    <property type="term" value="F:ATP binding"/>
    <property type="evidence" value="ECO:0007669"/>
    <property type="project" value="UniProtKB-KW"/>
</dbReference>
<dbReference type="SUPFAM" id="SSF56112">
    <property type="entry name" value="Protein kinase-like (PK-like)"/>
    <property type="match status" value="1"/>
</dbReference>
<protein>
    <recommendedName>
        <fullName evidence="1">non-specific serine/threonine protein kinase</fullName>
        <ecNumber evidence="1">2.7.11.1</ecNumber>
    </recommendedName>
</protein>
<keyword evidence="6" id="KW-0067">ATP-binding</keyword>
<feature type="compositionally biased region" description="Basic residues" evidence="9">
    <location>
        <begin position="54"/>
        <end position="63"/>
    </location>
</feature>
<feature type="compositionally biased region" description="Basic and acidic residues" evidence="9">
    <location>
        <begin position="64"/>
        <end position="73"/>
    </location>
</feature>
<feature type="compositionally biased region" description="Basic and acidic residues" evidence="9">
    <location>
        <begin position="189"/>
        <end position="200"/>
    </location>
</feature>
<evidence type="ECO:0000256" key="2">
    <source>
        <dbReference type="ARBA" id="ARBA00022527"/>
    </source>
</evidence>
<feature type="compositionally biased region" description="Basic and acidic residues" evidence="9">
    <location>
        <begin position="140"/>
        <end position="154"/>
    </location>
</feature>
<gene>
    <name evidence="11" type="primary">Contig8119.g8655</name>
    <name evidence="11" type="ORF">STYLEM_15073</name>
</gene>
<dbReference type="InterPro" id="IPR050494">
    <property type="entry name" value="Ser_Thr_dual-spec_kinase"/>
</dbReference>
<evidence type="ECO:0000256" key="4">
    <source>
        <dbReference type="ARBA" id="ARBA00022741"/>
    </source>
</evidence>
<keyword evidence="3" id="KW-0808">Transferase</keyword>
<feature type="coiled-coil region" evidence="8">
    <location>
        <begin position="218"/>
        <end position="248"/>
    </location>
</feature>
<evidence type="ECO:0000256" key="6">
    <source>
        <dbReference type="ARBA" id="ARBA00022840"/>
    </source>
</evidence>
<evidence type="ECO:0000259" key="10">
    <source>
        <dbReference type="PROSITE" id="PS50011"/>
    </source>
</evidence>
<dbReference type="GO" id="GO:0004674">
    <property type="term" value="F:protein serine/threonine kinase activity"/>
    <property type="evidence" value="ECO:0007669"/>
    <property type="project" value="UniProtKB-KW"/>
</dbReference>
<feature type="domain" description="Protein kinase" evidence="10">
    <location>
        <begin position="437"/>
        <end position="762"/>
    </location>
</feature>
<evidence type="ECO:0000256" key="7">
    <source>
        <dbReference type="ARBA" id="ARBA00023596"/>
    </source>
</evidence>
<dbReference type="SMART" id="SM00220">
    <property type="entry name" value="S_TKc"/>
    <property type="match status" value="1"/>
</dbReference>
<keyword evidence="4" id="KW-0547">Nucleotide-binding</keyword>
<dbReference type="PROSITE" id="PS50011">
    <property type="entry name" value="PROTEIN_KINASE_DOM"/>
    <property type="match status" value="1"/>
</dbReference>
<feature type="compositionally biased region" description="Polar residues" evidence="9">
    <location>
        <begin position="164"/>
        <end position="188"/>
    </location>
</feature>
<dbReference type="InterPro" id="IPR008271">
    <property type="entry name" value="Ser/Thr_kinase_AS"/>
</dbReference>
<feature type="region of interest" description="Disordered" evidence="9">
    <location>
        <begin position="1"/>
        <end position="200"/>
    </location>
</feature>
<keyword evidence="5 11" id="KW-0418">Kinase</keyword>
<dbReference type="InParanoid" id="A0A078AXL4"/>
<feature type="compositionally biased region" description="Basic residues" evidence="9">
    <location>
        <begin position="74"/>
        <end position="103"/>
    </location>
</feature>
<dbReference type="OrthoDB" id="3967at2759"/>
<dbReference type="OMA" id="QHEERTI"/>
<proteinExistence type="inferred from homology"/>
<dbReference type="PROSITE" id="PS00108">
    <property type="entry name" value="PROTEIN_KINASE_ST"/>
    <property type="match status" value="1"/>
</dbReference>
<sequence>MDRKLKNADEIVEEGEILSQTSDNNKNLSKRDKSLDKSHKKHNRRDSSNSRSSSKQRHKHQKSRRDYSDEEKARRKLKKDSKRGKSRSHSKRNKDKKSKKDHKDRRDEDYDKRDIKRERRSHRSRSRSHTKNKRSRSKERRSQHSKDRKDDKLQKFNKGCAFNNIHNLINYSSRTENTDKNNGNYSYKTDSKPKTNEKQSKIGDHQFVESDEDDDFMMDEEEILRKEMEERQQRFEELKQKHENALKQNPNEMEAEVKSSIEGIKVSVIDQQVVTENIQQEDSKFDQINQDQIESQVKDLDNTNQEILIEEVKQIHPTNVFQFVLQNNQLKQIDQKQFNEFYRMLDHQRKDWYEHQVEDQEPSNPISQQDNQDQKQAKKKLNMFDESSDEDEHLQEVIKEQTFILSQQFRGFKVTTGQVDTEGYYIPKVGEIIRNRYKVTGIAGKGVFSRVVKAVDMQPQRKEHEMVAIKIIRMFDIMRQSGEKEREIVAILNKADPHDKKHIIRLLETFEYNNHLCLVYECMELNLRETMHKYGRNVGLSLDGVCLFGRQLFLALDLLHKQKLIHADLKPDNIMVDKDAKKIKLCDFGSCISNDEAAITEYMVSRFYRAPEIMLGCEFDQAIDIWSAGVTLYELYTGKVMFYGRSNNEMLKLIMASKGKIKTKLLKKGSFVERHFSLQNLNVFLSQEEDPINKGQFYVKPVPMPNQPSKPIIQMLKNSHKLTGGNEEQANMLHLADFLEKALVIDPKKRMTAEEALIHPFLNILQERMKQSQNPDRNRY</sequence>